<proteinExistence type="predicted"/>
<keyword evidence="3" id="KW-1185">Reference proteome</keyword>
<evidence type="ECO:0000256" key="1">
    <source>
        <dbReference type="SAM" id="SignalP"/>
    </source>
</evidence>
<dbReference type="AlphaFoldDB" id="A0A812JKA0"/>
<dbReference type="OrthoDB" id="408287at2759"/>
<keyword evidence="1" id="KW-0732">Signal</keyword>
<gene>
    <name evidence="2" type="primary">SPON1</name>
    <name evidence="2" type="ORF">SNEC2469_LOCUS1743</name>
</gene>
<reference evidence="2" key="1">
    <citation type="submission" date="2021-02" db="EMBL/GenBank/DDBJ databases">
        <authorList>
            <person name="Dougan E. K."/>
            <person name="Rhodes N."/>
            <person name="Thang M."/>
            <person name="Chan C."/>
        </authorList>
    </citation>
    <scope>NUCLEOTIDE SEQUENCE</scope>
</reference>
<organism evidence="2 3">
    <name type="scientific">Symbiodinium necroappetens</name>
    <dbReference type="NCBI Taxonomy" id="1628268"/>
    <lineage>
        <taxon>Eukaryota</taxon>
        <taxon>Sar</taxon>
        <taxon>Alveolata</taxon>
        <taxon>Dinophyceae</taxon>
        <taxon>Suessiales</taxon>
        <taxon>Symbiodiniaceae</taxon>
        <taxon>Symbiodinium</taxon>
    </lineage>
</organism>
<comment type="caution">
    <text evidence="2">The sequence shown here is derived from an EMBL/GenBank/DDBJ whole genome shotgun (WGS) entry which is preliminary data.</text>
</comment>
<evidence type="ECO:0000313" key="3">
    <source>
        <dbReference type="Proteomes" id="UP000601435"/>
    </source>
</evidence>
<accession>A0A812JKA0</accession>
<feature type="signal peptide" evidence="1">
    <location>
        <begin position="1"/>
        <end position="16"/>
    </location>
</feature>
<sequence>MLLFRLWVLGFRLSAGQIDFPGQPSGAYNAVVGRLGQSQLPNLTAGYGGYNMSAHTNLQYGGDAGSIVRHSIQTAHDITGRIHAMIAAGAHRGMDFA</sequence>
<evidence type="ECO:0000313" key="2">
    <source>
        <dbReference type="EMBL" id="CAE7205382.1"/>
    </source>
</evidence>
<feature type="chain" id="PRO_5032644068" evidence="1">
    <location>
        <begin position="17"/>
        <end position="97"/>
    </location>
</feature>
<dbReference type="Proteomes" id="UP000601435">
    <property type="component" value="Unassembled WGS sequence"/>
</dbReference>
<protein>
    <submittedName>
        <fullName evidence="2">SPON1 protein</fullName>
    </submittedName>
</protein>
<name>A0A812JKA0_9DINO</name>
<dbReference type="EMBL" id="CAJNJA010006094">
    <property type="protein sequence ID" value="CAE7205382.1"/>
    <property type="molecule type" value="Genomic_DNA"/>
</dbReference>